<organism evidence="1 2">
    <name type="scientific">Eumeta variegata</name>
    <name type="common">Bagworm moth</name>
    <name type="synonym">Eumeta japonica</name>
    <dbReference type="NCBI Taxonomy" id="151549"/>
    <lineage>
        <taxon>Eukaryota</taxon>
        <taxon>Metazoa</taxon>
        <taxon>Ecdysozoa</taxon>
        <taxon>Arthropoda</taxon>
        <taxon>Hexapoda</taxon>
        <taxon>Insecta</taxon>
        <taxon>Pterygota</taxon>
        <taxon>Neoptera</taxon>
        <taxon>Endopterygota</taxon>
        <taxon>Lepidoptera</taxon>
        <taxon>Glossata</taxon>
        <taxon>Ditrysia</taxon>
        <taxon>Tineoidea</taxon>
        <taxon>Psychidae</taxon>
        <taxon>Oiketicinae</taxon>
        <taxon>Eumeta</taxon>
    </lineage>
</organism>
<accession>A0A4C1SIX2</accession>
<comment type="caution">
    <text evidence="1">The sequence shown here is derived from an EMBL/GenBank/DDBJ whole genome shotgun (WGS) entry which is preliminary data.</text>
</comment>
<sequence length="133" mass="14673">MWPVLRKENVSFRLVYILHVCYGREAKATVTAYPFTIVLLRVEAPAPLTLSGKSWGLVTYVATDVMVTSTIERLTCSQRFVRDVPVVGSDSESKGMGREALTRRLFVSQSKETNAGGCLIKNSDKASKESLSV</sequence>
<keyword evidence="2" id="KW-1185">Reference proteome</keyword>
<evidence type="ECO:0000313" key="2">
    <source>
        <dbReference type="Proteomes" id="UP000299102"/>
    </source>
</evidence>
<name>A0A4C1SIX2_EUMVA</name>
<protein>
    <submittedName>
        <fullName evidence="1">Uncharacterized protein</fullName>
    </submittedName>
</protein>
<gene>
    <name evidence="1" type="ORF">EVAR_2340_1</name>
</gene>
<dbReference type="Proteomes" id="UP000299102">
    <property type="component" value="Unassembled WGS sequence"/>
</dbReference>
<proteinExistence type="predicted"/>
<dbReference type="EMBL" id="BGZK01000007">
    <property type="protein sequence ID" value="GBP01080.1"/>
    <property type="molecule type" value="Genomic_DNA"/>
</dbReference>
<evidence type="ECO:0000313" key="1">
    <source>
        <dbReference type="EMBL" id="GBP01080.1"/>
    </source>
</evidence>
<dbReference type="AlphaFoldDB" id="A0A4C1SIX2"/>
<reference evidence="1 2" key="1">
    <citation type="journal article" date="2019" name="Commun. Biol.">
        <title>The bagworm genome reveals a unique fibroin gene that provides high tensile strength.</title>
        <authorList>
            <person name="Kono N."/>
            <person name="Nakamura H."/>
            <person name="Ohtoshi R."/>
            <person name="Tomita M."/>
            <person name="Numata K."/>
            <person name="Arakawa K."/>
        </authorList>
    </citation>
    <scope>NUCLEOTIDE SEQUENCE [LARGE SCALE GENOMIC DNA]</scope>
</reference>